<protein>
    <submittedName>
        <fullName evidence="1">Uncharacterized protein</fullName>
    </submittedName>
</protein>
<gene>
    <name evidence="1" type="ORF">SNAT2548_LOCUS19946</name>
</gene>
<keyword evidence="2" id="KW-1185">Reference proteome</keyword>
<name>A0A812PR95_9DINO</name>
<organism evidence="1 2">
    <name type="scientific">Symbiodinium natans</name>
    <dbReference type="NCBI Taxonomy" id="878477"/>
    <lineage>
        <taxon>Eukaryota</taxon>
        <taxon>Sar</taxon>
        <taxon>Alveolata</taxon>
        <taxon>Dinophyceae</taxon>
        <taxon>Suessiales</taxon>
        <taxon>Symbiodiniaceae</taxon>
        <taxon>Symbiodinium</taxon>
    </lineage>
</organism>
<evidence type="ECO:0000313" key="1">
    <source>
        <dbReference type="EMBL" id="CAE7367057.1"/>
    </source>
</evidence>
<dbReference type="Proteomes" id="UP000604046">
    <property type="component" value="Unassembled WGS sequence"/>
</dbReference>
<accession>A0A812PR95</accession>
<dbReference type="EMBL" id="CAJNDS010002194">
    <property type="protein sequence ID" value="CAE7367057.1"/>
    <property type="molecule type" value="Genomic_DNA"/>
</dbReference>
<reference evidence="1" key="1">
    <citation type="submission" date="2021-02" db="EMBL/GenBank/DDBJ databases">
        <authorList>
            <person name="Dougan E. K."/>
            <person name="Rhodes N."/>
            <person name="Thang M."/>
            <person name="Chan C."/>
        </authorList>
    </citation>
    <scope>NUCLEOTIDE SEQUENCE</scope>
</reference>
<comment type="caution">
    <text evidence="1">The sequence shown here is derived from an EMBL/GenBank/DDBJ whole genome shotgun (WGS) entry which is preliminary data.</text>
</comment>
<dbReference type="OrthoDB" id="419133at2759"/>
<dbReference type="AlphaFoldDB" id="A0A812PR95"/>
<sequence>MSSFVGHMSVDCAQARGRSCRKAWDQGHYYLQCPKIGAIYMTTTAACYTCFGVSPEWVTSLWQSCKITKETAEKEYVKCKKHVRAYLENVKFHTQCVRADAVAERQAAALRDLQPLMRDPIRIQQVESDFLPQFRRPMFRRKFLVLTGPTRLGKTIYGRGLFGHDATLELNCSGVLHPDLREYDPLRHKAILFDEACCQMVLAHRKLFQGPVEEVSLAHSSTNMYSYSVFVYGVAMLITSNSWRTELQDCSPEDQEWLRGNSICIDCDVPL</sequence>
<evidence type="ECO:0000313" key="2">
    <source>
        <dbReference type="Proteomes" id="UP000604046"/>
    </source>
</evidence>
<proteinExistence type="predicted"/>